<name>A0A9Q0CV58_9POAL</name>
<dbReference type="PANTHER" id="PTHR11886">
    <property type="entry name" value="DYNEIN LIGHT CHAIN"/>
    <property type="match status" value="1"/>
</dbReference>
<keyword evidence="1" id="KW-0963">Cytoplasm</keyword>
<dbReference type="InterPro" id="IPR001372">
    <property type="entry name" value="Dynein_light_chain_typ-1/2"/>
</dbReference>
<dbReference type="Pfam" id="PF01221">
    <property type="entry name" value="Dynein_light"/>
    <property type="match status" value="1"/>
</dbReference>
<protein>
    <recommendedName>
        <fullName evidence="1">Dynein light chain</fullName>
    </recommendedName>
</protein>
<dbReference type="SUPFAM" id="SSF54648">
    <property type="entry name" value="DLC"/>
    <property type="match status" value="1"/>
</dbReference>
<comment type="caution">
    <text evidence="2">The sequence shown here is derived from an EMBL/GenBank/DDBJ whole genome shotgun (WGS) entry which is preliminary data.</text>
</comment>
<dbReference type="Proteomes" id="UP001151287">
    <property type="component" value="Unassembled WGS sequence"/>
</dbReference>
<keyword evidence="1" id="KW-0206">Cytoskeleton</keyword>
<dbReference type="Gene3D" id="3.30.740.10">
    <property type="entry name" value="Protein Inhibitor Of Neuronal Nitric Oxide Synthase"/>
    <property type="match status" value="1"/>
</dbReference>
<dbReference type="PANTHER" id="PTHR11886:SF70">
    <property type="entry name" value="DYNEIN LIGHT CHAIN"/>
    <property type="match status" value="1"/>
</dbReference>
<keyword evidence="1" id="KW-0243">Dynein</keyword>
<sequence>MLESKAVIGESDMLQTMQLDALKYAGKALDEFEASDSTEIARFIKKEFDKVYGPGWQCVVGTSFGSFVTHHCGCFIHFGIGNLAILLFRGGATPEADTGRFVAMEAAKA</sequence>
<dbReference type="OrthoDB" id="10033309at2759"/>
<reference evidence="2" key="1">
    <citation type="journal article" date="2022" name="Cell">
        <title>Repeat-based holocentromeres influence genome architecture and karyotype evolution.</title>
        <authorList>
            <person name="Hofstatter P.G."/>
            <person name="Thangavel G."/>
            <person name="Lux T."/>
            <person name="Neumann P."/>
            <person name="Vondrak T."/>
            <person name="Novak P."/>
            <person name="Zhang M."/>
            <person name="Costa L."/>
            <person name="Castellani M."/>
            <person name="Scott A."/>
            <person name="Toegelov H."/>
            <person name="Fuchs J."/>
            <person name="Mata-Sucre Y."/>
            <person name="Dias Y."/>
            <person name="Vanzela A.L.L."/>
            <person name="Huettel B."/>
            <person name="Almeida C.C.S."/>
            <person name="Simkova H."/>
            <person name="Souza G."/>
            <person name="Pedrosa-Harand A."/>
            <person name="Macas J."/>
            <person name="Mayer K.F.X."/>
            <person name="Houben A."/>
            <person name="Marques A."/>
        </authorList>
    </citation>
    <scope>NUCLEOTIDE SEQUENCE</scope>
    <source>
        <strain evidence="2">RhyBre1mFocal</strain>
    </source>
</reference>
<dbReference type="EMBL" id="JAMQYH010000001">
    <property type="protein sequence ID" value="KAJ1700727.1"/>
    <property type="molecule type" value="Genomic_DNA"/>
</dbReference>
<keyword evidence="1" id="KW-0505">Motor protein</keyword>
<dbReference type="AlphaFoldDB" id="A0A9Q0CV58"/>
<evidence type="ECO:0000313" key="2">
    <source>
        <dbReference type="EMBL" id="KAJ1700727.1"/>
    </source>
</evidence>
<keyword evidence="1" id="KW-0493">Microtubule</keyword>
<dbReference type="CDD" id="cd21452">
    <property type="entry name" value="DLC-like_DYNLL1_DYNLL2"/>
    <property type="match status" value="1"/>
</dbReference>
<accession>A0A9Q0CV58</accession>
<gene>
    <name evidence="2" type="ORF">LUZ63_000506</name>
</gene>
<comment type="similarity">
    <text evidence="1">Belongs to the dynein light chain family.</text>
</comment>
<dbReference type="FunFam" id="3.30.740.10:FF:000008">
    <property type="entry name" value="Dynein light chain"/>
    <property type="match status" value="1"/>
</dbReference>
<dbReference type="GO" id="GO:0007017">
    <property type="term" value="P:microtubule-based process"/>
    <property type="evidence" value="ECO:0007669"/>
    <property type="project" value="InterPro"/>
</dbReference>
<proteinExistence type="inferred from homology"/>
<dbReference type="GO" id="GO:0005868">
    <property type="term" value="C:cytoplasmic dynein complex"/>
    <property type="evidence" value="ECO:0007669"/>
    <property type="project" value="TreeGrafter"/>
</dbReference>
<organism evidence="2 3">
    <name type="scientific">Rhynchospora breviuscula</name>
    <dbReference type="NCBI Taxonomy" id="2022672"/>
    <lineage>
        <taxon>Eukaryota</taxon>
        <taxon>Viridiplantae</taxon>
        <taxon>Streptophyta</taxon>
        <taxon>Embryophyta</taxon>
        <taxon>Tracheophyta</taxon>
        <taxon>Spermatophyta</taxon>
        <taxon>Magnoliopsida</taxon>
        <taxon>Liliopsida</taxon>
        <taxon>Poales</taxon>
        <taxon>Cyperaceae</taxon>
        <taxon>Cyperoideae</taxon>
        <taxon>Rhynchosporeae</taxon>
        <taxon>Rhynchospora</taxon>
    </lineage>
</organism>
<dbReference type="InterPro" id="IPR037177">
    <property type="entry name" value="DLC_sf"/>
</dbReference>
<evidence type="ECO:0000256" key="1">
    <source>
        <dbReference type="RuleBase" id="RU365010"/>
    </source>
</evidence>
<dbReference type="GO" id="GO:0045505">
    <property type="term" value="F:dynein intermediate chain binding"/>
    <property type="evidence" value="ECO:0007669"/>
    <property type="project" value="TreeGrafter"/>
</dbReference>
<dbReference type="GO" id="GO:0005874">
    <property type="term" value="C:microtubule"/>
    <property type="evidence" value="ECO:0007669"/>
    <property type="project" value="UniProtKB-KW"/>
</dbReference>
<comment type="subcellular location">
    <subcellularLocation>
        <location evidence="1">Cytoplasm</location>
        <location evidence="1">Cytoskeleton</location>
    </subcellularLocation>
</comment>
<dbReference type="SMART" id="SM01375">
    <property type="entry name" value="Dynein_light"/>
    <property type="match status" value="1"/>
</dbReference>
<evidence type="ECO:0000313" key="3">
    <source>
        <dbReference type="Proteomes" id="UP001151287"/>
    </source>
</evidence>
<keyword evidence="3" id="KW-1185">Reference proteome</keyword>